<name>F4WK51_ACREC</name>
<gene>
    <name evidence="2" type="ORF">G5I_06094</name>
</gene>
<feature type="region of interest" description="Disordered" evidence="1">
    <location>
        <begin position="231"/>
        <end position="273"/>
    </location>
</feature>
<feature type="compositionally biased region" description="Basic and acidic residues" evidence="1">
    <location>
        <begin position="79"/>
        <end position="116"/>
    </location>
</feature>
<evidence type="ECO:0000256" key="1">
    <source>
        <dbReference type="SAM" id="MobiDB-lite"/>
    </source>
</evidence>
<keyword evidence="3" id="KW-1185">Reference proteome</keyword>
<protein>
    <submittedName>
        <fullName evidence="2">Uncharacterized protein</fullName>
    </submittedName>
</protein>
<organism evidence="3">
    <name type="scientific">Acromyrmex echinatior</name>
    <name type="common">Panamanian leafcutter ant</name>
    <name type="synonym">Acromyrmex octospinosus echinatior</name>
    <dbReference type="NCBI Taxonomy" id="103372"/>
    <lineage>
        <taxon>Eukaryota</taxon>
        <taxon>Metazoa</taxon>
        <taxon>Ecdysozoa</taxon>
        <taxon>Arthropoda</taxon>
        <taxon>Hexapoda</taxon>
        <taxon>Insecta</taxon>
        <taxon>Pterygota</taxon>
        <taxon>Neoptera</taxon>
        <taxon>Endopterygota</taxon>
        <taxon>Hymenoptera</taxon>
        <taxon>Apocrita</taxon>
        <taxon>Aculeata</taxon>
        <taxon>Formicoidea</taxon>
        <taxon>Formicidae</taxon>
        <taxon>Myrmicinae</taxon>
        <taxon>Acromyrmex</taxon>
    </lineage>
</organism>
<evidence type="ECO:0000313" key="3">
    <source>
        <dbReference type="Proteomes" id="UP000007755"/>
    </source>
</evidence>
<reference evidence="2" key="1">
    <citation type="submission" date="2011-02" db="EMBL/GenBank/DDBJ databases">
        <title>The genome of the leaf-cutting ant Acromyrmex echinatior suggests key adaptations to social evolution and fungus farming.</title>
        <authorList>
            <person name="Nygaard S."/>
            <person name="Zhang G."/>
        </authorList>
    </citation>
    <scope>NUCLEOTIDE SEQUENCE</scope>
</reference>
<feature type="compositionally biased region" description="Basic and acidic residues" evidence="1">
    <location>
        <begin position="250"/>
        <end position="273"/>
    </location>
</feature>
<accession>F4WK51</accession>
<dbReference type="EMBL" id="GL888193">
    <property type="protein sequence ID" value="EGI65423.1"/>
    <property type="molecule type" value="Genomic_DNA"/>
</dbReference>
<sequence length="273" mass="31079">MRLPVGIIGSPRVDSVTESLCSSGREKEGLVLSFVSTRRYMGARSTGTAVVSAICRSLSSPMTRIGEHGKKKQLGYFGDEGKRQAREMEEDSDRGMREKYAEGGAEEKATSDVLGSREEKDREASVVYICVIKRESIYINQCFKLYNHYYHHTRLFSHSFRIRKDRRGKEMKFEKLIRAFKSRVCASAQQVHAGCTSVARSQPVRSWGGSKKGVEKDERSDGIKCIAKEGIQQAKRARDRHAPSATIHVRKTEEGERKTEREKERERERDRKG</sequence>
<dbReference type="AlphaFoldDB" id="F4WK51"/>
<evidence type="ECO:0000313" key="2">
    <source>
        <dbReference type="EMBL" id="EGI65423.1"/>
    </source>
</evidence>
<proteinExistence type="predicted"/>
<dbReference type="InParanoid" id="F4WK51"/>
<feature type="region of interest" description="Disordered" evidence="1">
    <location>
        <begin position="77"/>
        <end position="116"/>
    </location>
</feature>
<dbReference type="Proteomes" id="UP000007755">
    <property type="component" value="Unassembled WGS sequence"/>
</dbReference>